<dbReference type="SUPFAM" id="SSF55961">
    <property type="entry name" value="Bet v1-like"/>
    <property type="match status" value="1"/>
</dbReference>
<dbReference type="PANTHER" id="PTHR19308">
    <property type="entry name" value="PHOSPHATIDYLCHOLINE TRANSFER PROTEIN"/>
    <property type="match status" value="1"/>
</dbReference>
<dbReference type="PROSITE" id="PS50848">
    <property type="entry name" value="START"/>
    <property type="match status" value="1"/>
</dbReference>
<dbReference type="InterPro" id="IPR051213">
    <property type="entry name" value="START_lipid_transfer"/>
</dbReference>
<evidence type="ECO:0000259" key="2">
    <source>
        <dbReference type="PROSITE" id="PS50848"/>
    </source>
</evidence>
<dbReference type="Pfam" id="PF01852">
    <property type="entry name" value="START"/>
    <property type="match status" value="1"/>
</dbReference>
<name>A0A3Q2VKT3_HAPBU</name>
<feature type="region of interest" description="Disordered" evidence="1">
    <location>
        <begin position="153"/>
        <end position="173"/>
    </location>
</feature>
<organism evidence="3 4">
    <name type="scientific">Haplochromis burtoni</name>
    <name type="common">Burton's mouthbrooder</name>
    <name type="synonym">Chromis burtoni</name>
    <dbReference type="NCBI Taxonomy" id="8153"/>
    <lineage>
        <taxon>Eukaryota</taxon>
        <taxon>Metazoa</taxon>
        <taxon>Chordata</taxon>
        <taxon>Craniata</taxon>
        <taxon>Vertebrata</taxon>
        <taxon>Euteleostomi</taxon>
        <taxon>Actinopterygii</taxon>
        <taxon>Neopterygii</taxon>
        <taxon>Teleostei</taxon>
        <taxon>Neoteleostei</taxon>
        <taxon>Acanthomorphata</taxon>
        <taxon>Ovalentaria</taxon>
        <taxon>Cichlomorphae</taxon>
        <taxon>Cichliformes</taxon>
        <taxon>Cichlidae</taxon>
        <taxon>African cichlids</taxon>
        <taxon>Pseudocrenilabrinae</taxon>
        <taxon>Haplochromini</taxon>
        <taxon>Haplochromis</taxon>
    </lineage>
</organism>
<dbReference type="InterPro" id="IPR002913">
    <property type="entry name" value="START_lipid-bd_dom"/>
</dbReference>
<accession>A0A3Q2VKT3</accession>
<dbReference type="InterPro" id="IPR023393">
    <property type="entry name" value="START-like_dom_sf"/>
</dbReference>
<dbReference type="AlphaFoldDB" id="A0A3Q2VKT3"/>
<evidence type="ECO:0000313" key="3">
    <source>
        <dbReference type="Ensembl" id="ENSHBUP00000012482.1"/>
    </source>
</evidence>
<dbReference type="STRING" id="8153.ENSHBUP00000012482"/>
<dbReference type="Proteomes" id="UP000264840">
    <property type="component" value="Unplaced"/>
</dbReference>
<reference evidence="3" key="2">
    <citation type="submission" date="2025-09" db="UniProtKB">
        <authorList>
            <consortium name="Ensembl"/>
        </authorList>
    </citation>
    <scope>IDENTIFICATION</scope>
</reference>
<evidence type="ECO:0000256" key="1">
    <source>
        <dbReference type="SAM" id="MobiDB-lite"/>
    </source>
</evidence>
<proteinExistence type="predicted"/>
<sequence length="173" mass="19826">MSRVSNILPDEAVFVDFKKQCLATDNWQNKYDNNGMQVWIEVRAVNKGNHVPKVHKMKCKMIVNDVSAATMFDVLHDSRYRKKWDVTMQESFDIARLSANADVGYYSCDVHKAGQEYSNWKSQNSPDLKPWLYPEQNTLPMMDPAELSIQRADSLENVDESSKLDANEGEDSS</sequence>
<feature type="domain" description="START" evidence="2">
    <location>
        <begin position="39"/>
        <end position="106"/>
    </location>
</feature>
<protein>
    <submittedName>
        <fullName evidence="3">START domain containing 14</fullName>
    </submittedName>
</protein>
<dbReference type="Ensembl" id="ENSHBUT00000032558.1">
    <property type="protein sequence ID" value="ENSHBUP00000012482.1"/>
    <property type="gene ID" value="ENSHBUG00000014257.1"/>
</dbReference>
<keyword evidence="4" id="KW-1185">Reference proteome</keyword>
<reference evidence="3" key="1">
    <citation type="submission" date="2025-08" db="UniProtKB">
        <authorList>
            <consortium name="Ensembl"/>
        </authorList>
    </citation>
    <scope>IDENTIFICATION</scope>
</reference>
<evidence type="ECO:0000313" key="4">
    <source>
        <dbReference type="Proteomes" id="UP000264840"/>
    </source>
</evidence>
<dbReference type="GO" id="GO:0005737">
    <property type="term" value="C:cytoplasm"/>
    <property type="evidence" value="ECO:0007669"/>
    <property type="project" value="UniProtKB-ARBA"/>
</dbReference>
<dbReference type="PANTHER" id="PTHR19308:SF33">
    <property type="entry name" value="START DOMAIN CONTAINING 10"/>
    <property type="match status" value="1"/>
</dbReference>
<dbReference type="Gene3D" id="3.30.530.20">
    <property type="match status" value="1"/>
</dbReference>
<dbReference type="GeneTree" id="ENSGT00940000165821"/>
<dbReference type="GO" id="GO:0008289">
    <property type="term" value="F:lipid binding"/>
    <property type="evidence" value="ECO:0007669"/>
    <property type="project" value="InterPro"/>
</dbReference>